<keyword evidence="2" id="KW-1185">Reference proteome</keyword>
<organism evidence="1 2">
    <name type="scientific">Neonectria punicea</name>
    <dbReference type="NCBI Taxonomy" id="979145"/>
    <lineage>
        <taxon>Eukaryota</taxon>
        <taxon>Fungi</taxon>
        <taxon>Dikarya</taxon>
        <taxon>Ascomycota</taxon>
        <taxon>Pezizomycotina</taxon>
        <taxon>Sordariomycetes</taxon>
        <taxon>Hypocreomycetidae</taxon>
        <taxon>Hypocreales</taxon>
        <taxon>Nectriaceae</taxon>
        <taxon>Neonectria</taxon>
    </lineage>
</organism>
<dbReference type="Proteomes" id="UP001498476">
    <property type="component" value="Unassembled WGS sequence"/>
</dbReference>
<sequence length="294" mass="34055">MDPRSPSNGPPSNPRSHQWIEGFGANAAAALEAGFSPEAVNLIARLPYLDIESREKGEDWYDPGGDIEIMPSTFPLTYTTTDEPTANHYEGFRDMDDDPGNEDYLIPGTCIRLSWQNVYGTTWIYDTETCLLREWKSFDSEPEVGGFDHAPAKLPTEILGAWTEKYRKLLFIGYSGMIDFHPDEDWCPREDIQEDDLGSWQARHDVRVARLTIRDMYLDCGWNVNSMTQDAFDRKRFVEMGQRFLVEVLDPLEDRSSKYHNRRCSMEQLLRDTPEELKQWTATDYRSRRVSDEL</sequence>
<evidence type="ECO:0000313" key="2">
    <source>
        <dbReference type="Proteomes" id="UP001498476"/>
    </source>
</evidence>
<comment type="caution">
    <text evidence="1">The sequence shown here is derived from an EMBL/GenBank/DDBJ whole genome shotgun (WGS) entry which is preliminary data.</text>
</comment>
<evidence type="ECO:0000313" key="1">
    <source>
        <dbReference type="EMBL" id="KAK7419613.1"/>
    </source>
</evidence>
<gene>
    <name evidence="1" type="ORF">QQX98_003204</name>
</gene>
<accession>A0ABR1HFS1</accession>
<proteinExistence type="predicted"/>
<dbReference type="EMBL" id="JAZAVJ010000036">
    <property type="protein sequence ID" value="KAK7419613.1"/>
    <property type="molecule type" value="Genomic_DNA"/>
</dbReference>
<reference evidence="1 2" key="1">
    <citation type="journal article" date="2025" name="Microbiol. Resour. Announc.">
        <title>Draft genome sequences for Neonectria magnoliae and Neonectria punicea, canker pathogens of Liriodendron tulipifera and Acer saccharum in West Virginia.</title>
        <authorList>
            <person name="Petronek H.M."/>
            <person name="Kasson M.T."/>
            <person name="Metheny A.M."/>
            <person name="Stauder C.M."/>
            <person name="Lovett B."/>
            <person name="Lynch S.C."/>
            <person name="Garnas J.R."/>
            <person name="Kasson L.R."/>
            <person name="Stajich J.E."/>
        </authorList>
    </citation>
    <scope>NUCLEOTIDE SEQUENCE [LARGE SCALE GENOMIC DNA]</scope>
    <source>
        <strain evidence="1 2">NRRL 64653</strain>
    </source>
</reference>
<name>A0ABR1HFS1_9HYPO</name>
<protein>
    <submittedName>
        <fullName evidence="1">Uncharacterized protein</fullName>
    </submittedName>
</protein>